<keyword evidence="3" id="KW-1185">Reference proteome</keyword>
<evidence type="ECO:0000313" key="3">
    <source>
        <dbReference type="Proteomes" id="UP000054270"/>
    </source>
</evidence>
<dbReference type="EMBL" id="KN817584">
    <property type="protein sequence ID" value="KJA18852.1"/>
    <property type="molecule type" value="Genomic_DNA"/>
</dbReference>
<feature type="compositionally biased region" description="Low complexity" evidence="1">
    <location>
        <begin position="153"/>
        <end position="162"/>
    </location>
</feature>
<feature type="compositionally biased region" description="Low complexity" evidence="1">
    <location>
        <begin position="131"/>
        <end position="141"/>
    </location>
</feature>
<feature type="region of interest" description="Disordered" evidence="1">
    <location>
        <begin position="1"/>
        <end position="23"/>
    </location>
</feature>
<organism evidence="2 3">
    <name type="scientific">Hypholoma sublateritium (strain FD-334 SS-4)</name>
    <dbReference type="NCBI Taxonomy" id="945553"/>
    <lineage>
        <taxon>Eukaryota</taxon>
        <taxon>Fungi</taxon>
        <taxon>Dikarya</taxon>
        <taxon>Basidiomycota</taxon>
        <taxon>Agaricomycotina</taxon>
        <taxon>Agaricomycetes</taxon>
        <taxon>Agaricomycetidae</taxon>
        <taxon>Agaricales</taxon>
        <taxon>Agaricineae</taxon>
        <taxon>Strophariaceae</taxon>
        <taxon>Hypholoma</taxon>
    </lineage>
</organism>
<gene>
    <name evidence="2" type="ORF">HYPSUDRAFT_205070</name>
</gene>
<feature type="region of interest" description="Disordered" evidence="1">
    <location>
        <begin position="119"/>
        <end position="162"/>
    </location>
</feature>
<name>A0A0D2KVZ9_HYPSF</name>
<protein>
    <submittedName>
        <fullName evidence="2">Uncharacterized protein</fullName>
    </submittedName>
</protein>
<feature type="region of interest" description="Disordered" evidence="1">
    <location>
        <begin position="46"/>
        <end position="70"/>
    </location>
</feature>
<evidence type="ECO:0000313" key="2">
    <source>
        <dbReference type="EMBL" id="KJA18852.1"/>
    </source>
</evidence>
<dbReference type="Proteomes" id="UP000054270">
    <property type="component" value="Unassembled WGS sequence"/>
</dbReference>
<proteinExistence type="predicted"/>
<evidence type="ECO:0000256" key="1">
    <source>
        <dbReference type="SAM" id="MobiDB-lite"/>
    </source>
</evidence>
<sequence>MTHGPRPLRIRVAPASPRPQTAPGLVTSKCDLFAFLLRIPVSARPRVQHRRRRSALSQTSARSDAPTARHRLPASVAHDDALQTPCASPPPTCYVHRFYTRSALRTSILSLLSRIPVSGRPRVQHRRHRSALSARSARSDAPTVRHRLPLPSPATTHSTSTPTPLPTCYVYRLFKHGLCARRCVQGIREHPIDRVLAAAFTSPDTPVDLAFAIETRRVVASLG</sequence>
<accession>A0A0D2KVZ9</accession>
<dbReference type="AlphaFoldDB" id="A0A0D2KVZ9"/>
<reference evidence="3" key="1">
    <citation type="submission" date="2014-04" db="EMBL/GenBank/DDBJ databases">
        <title>Evolutionary Origins and Diversification of the Mycorrhizal Mutualists.</title>
        <authorList>
            <consortium name="DOE Joint Genome Institute"/>
            <consortium name="Mycorrhizal Genomics Consortium"/>
            <person name="Kohler A."/>
            <person name="Kuo A."/>
            <person name="Nagy L.G."/>
            <person name="Floudas D."/>
            <person name="Copeland A."/>
            <person name="Barry K.W."/>
            <person name="Cichocki N."/>
            <person name="Veneault-Fourrey C."/>
            <person name="LaButti K."/>
            <person name="Lindquist E.A."/>
            <person name="Lipzen A."/>
            <person name="Lundell T."/>
            <person name="Morin E."/>
            <person name="Murat C."/>
            <person name="Riley R."/>
            <person name="Ohm R."/>
            <person name="Sun H."/>
            <person name="Tunlid A."/>
            <person name="Henrissat B."/>
            <person name="Grigoriev I.V."/>
            <person name="Hibbett D.S."/>
            <person name="Martin F."/>
        </authorList>
    </citation>
    <scope>NUCLEOTIDE SEQUENCE [LARGE SCALE GENOMIC DNA]</scope>
    <source>
        <strain evidence="3">FD-334 SS-4</strain>
    </source>
</reference>